<dbReference type="InParanoid" id="Q01QU0"/>
<gene>
    <name evidence="3" type="ordered locus">Acid_7067</name>
</gene>
<feature type="domain" description="Xaa-Pro dipeptidyl-peptidase C-terminal" evidence="2">
    <location>
        <begin position="344"/>
        <end position="596"/>
    </location>
</feature>
<dbReference type="eggNOG" id="COG2936">
    <property type="taxonomic scope" value="Bacteria"/>
</dbReference>
<organism evidence="3">
    <name type="scientific">Solibacter usitatus (strain Ellin6076)</name>
    <dbReference type="NCBI Taxonomy" id="234267"/>
    <lineage>
        <taxon>Bacteria</taxon>
        <taxon>Pseudomonadati</taxon>
        <taxon>Acidobacteriota</taxon>
        <taxon>Terriglobia</taxon>
        <taxon>Bryobacterales</taxon>
        <taxon>Solibacteraceae</taxon>
        <taxon>Candidatus Solibacter</taxon>
    </lineage>
</organism>
<dbReference type="HOGENOM" id="CLU_015590_5_0_0"/>
<dbReference type="ESTHER" id="solus-q43v49">
    <property type="family name" value="Cocaine_esterase"/>
</dbReference>
<dbReference type="InterPro" id="IPR013736">
    <property type="entry name" value="Xaa-Pro_dipept_C"/>
</dbReference>
<dbReference type="InterPro" id="IPR029058">
    <property type="entry name" value="AB_hydrolase_fold"/>
</dbReference>
<dbReference type="Pfam" id="PF08530">
    <property type="entry name" value="PepX_C"/>
    <property type="match status" value="1"/>
</dbReference>
<dbReference type="STRING" id="234267.Acid_7067"/>
<dbReference type="SUPFAM" id="SSF49785">
    <property type="entry name" value="Galactose-binding domain-like"/>
    <property type="match status" value="1"/>
</dbReference>
<proteinExistence type="predicted"/>
<dbReference type="GO" id="GO:0008239">
    <property type="term" value="F:dipeptidyl-peptidase activity"/>
    <property type="evidence" value="ECO:0007669"/>
    <property type="project" value="InterPro"/>
</dbReference>
<dbReference type="AlphaFoldDB" id="Q01QU0"/>
<dbReference type="Gene3D" id="2.60.120.260">
    <property type="entry name" value="Galactose-binding domain-like"/>
    <property type="match status" value="1"/>
</dbReference>
<sequence precursor="true">MKRAILLGLLAGILLRASPQDNEPRVYVDYRLVMIPMRDGVRLETVILTPKGAHGPLPFLIDRTPYGVPAEDTVAKGFPARQRWRAENYIFVSQNIRGRFQSEGKFVMFHPPHDPKDAKGIDETTDAWDTVDWLIKNVSNNNGRAGIAGTSYDGWTAVMAALNPHPALKAAIEQASPADQFLGDDFHHNGAFRLSYGFEYSAMLETASTENYRFQFDRADTYDWYLGLGPLTNADEKYFHGKVPTWTDFMRHPNYDAFWQRQAFAPYLNSVKIPIVHTAGWWDQEDFYGPQKIYELLERNDPEHRNYFVAGPWNHGGWNGNGSKLGSVEFGGDTALHYRETIFQPWFDYWLRGEGELKLAEATVFETGANRWQEHEAWPPKRAVEPRRLYFREGGKLEFTGPGPSGAFDEYVSDPANPVPYRPRPVPATYPGNDWRVWLVQDQRFVDHRPDVLTWQTGPLKEDLRIAGDLLTELVASTTGTDSDWVVKLIDVYPENAKDLPGYQLMIADEILRARFRNGFEKPEPVPAGKPVKYTIDLHTNAHSFLKGHRIMVQVQSTWFPVYDRNPQKFVPNIFEAHAGDYVKATQRIYRGSAIVLPVLK</sequence>
<dbReference type="EMBL" id="CP000473">
    <property type="protein sequence ID" value="ABJ87980.1"/>
    <property type="molecule type" value="Genomic_DNA"/>
</dbReference>
<dbReference type="InterPro" id="IPR000383">
    <property type="entry name" value="Xaa-Pro-like_dom"/>
</dbReference>
<dbReference type="Gene3D" id="1.10.3020.10">
    <property type="entry name" value="alpha-amino acid ester hydrolase ( Helical cap domain)"/>
    <property type="match status" value="1"/>
</dbReference>
<dbReference type="SMART" id="SM00939">
    <property type="entry name" value="PepX_C"/>
    <property type="match status" value="1"/>
</dbReference>
<dbReference type="Gene3D" id="3.40.50.1820">
    <property type="entry name" value="alpha/beta hydrolase"/>
    <property type="match status" value="1"/>
</dbReference>
<dbReference type="Pfam" id="PF02129">
    <property type="entry name" value="Peptidase_S15"/>
    <property type="match status" value="1"/>
</dbReference>
<dbReference type="KEGG" id="sus:Acid_7067"/>
<dbReference type="SUPFAM" id="SSF53474">
    <property type="entry name" value="alpha/beta-Hydrolases"/>
    <property type="match status" value="1"/>
</dbReference>
<evidence type="ECO:0000256" key="1">
    <source>
        <dbReference type="ARBA" id="ARBA00022801"/>
    </source>
</evidence>
<reference evidence="3" key="1">
    <citation type="submission" date="2006-10" db="EMBL/GenBank/DDBJ databases">
        <title>Complete sequence of Solibacter usitatus Ellin6076.</title>
        <authorList>
            <consortium name="US DOE Joint Genome Institute"/>
            <person name="Copeland A."/>
            <person name="Lucas S."/>
            <person name="Lapidus A."/>
            <person name="Barry K."/>
            <person name="Detter J.C."/>
            <person name="Glavina del Rio T."/>
            <person name="Hammon N."/>
            <person name="Israni S."/>
            <person name="Dalin E."/>
            <person name="Tice H."/>
            <person name="Pitluck S."/>
            <person name="Thompson L.S."/>
            <person name="Brettin T."/>
            <person name="Bruce D."/>
            <person name="Han C."/>
            <person name="Tapia R."/>
            <person name="Gilna P."/>
            <person name="Schmutz J."/>
            <person name="Larimer F."/>
            <person name="Land M."/>
            <person name="Hauser L."/>
            <person name="Kyrpides N."/>
            <person name="Mikhailova N."/>
            <person name="Janssen P.H."/>
            <person name="Kuske C.R."/>
            <person name="Richardson P."/>
        </authorList>
    </citation>
    <scope>NUCLEOTIDE SEQUENCE</scope>
    <source>
        <strain evidence="3">Ellin6076</strain>
    </source>
</reference>
<protein>
    <submittedName>
        <fullName evidence="3">X-Pro dipeptidyl-peptidase C-terminal domain protein</fullName>
    </submittedName>
</protein>
<evidence type="ECO:0000259" key="2">
    <source>
        <dbReference type="SMART" id="SM00939"/>
    </source>
</evidence>
<name>Q01QU0_SOLUE</name>
<dbReference type="NCBIfam" id="TIGR00976">
    <property type="entry name" value="CocE_NonD"/>
    <property type="match status" value="1"/>
</dbReference>
<accession>Q01QU0</accession>
<evidence type="ECO:0000313" key="3">
    <source>
        <dbReference type="EMBL" id="ABJ87980.1"/>
    </source>
</evidence>
<keyword evidence="1" id="KW-0378">Hydrolase</keyword>
<dbReference type="InterPro" id="IPR008979">
    <property type="entry name" value="Galactose-bd-like_sf"/>
</dbReference>
<dbReference type="InterPro" id="IPR005674">
    <property type="entry name" value="CocE/Ser_esterase"/>
</dbReference>